<organism evidence="2 3">
    <name type="scientific">Gigaspora margarita</name>
    <dbReference type="NCBI Taxonomy" id="4874"/>
    <lineage>
        <taxon>Eukaryota</taxon>
        <taxon>Fungi</taxon>
        <taxon>Fungi incertae sedis</taxon>
        <taxon>Mucoromycota</taxon>
        <taxon>Glomeromycotina</taxon>
        <taxon>Glomeromycetes</taxon>
        <taxon>Diversisporales</taxon>
        <taxon>Gigasporaceae</taxon>
        <taxon>Gigaspora</taxon>
    </lineage>
</organism>
<comment type="caution">
    <text evidence="2">The sequence shown here is derived from an EMBL/GenBank/DDBJ whole genome shotgun (WGS) entry which is preliminary data.</text>
</comment>
<feature type="compositionally biased region" description="Polar residues" evidence="1">
    <location>
        <begin position="63"/>
        <end position="75"/>
    </location>
</feature>
<evidence type="ECO:0000313" key="2">
    <source>
        <dbReference type="EMBL" id="CAG8857306.1"/>
    </source>
</evidence>
<name>A0ABN7XSL7_GIGMA</name>
<protein>
    <submittedName>
        <fullName evidence="2">11370_t:CDS:1</fullName>
    </submittedName>
</protein>
<keyword evidence="3" id="KW-1185">Reference proteome</keyword>
<reference evidence="2 3" key="1">
    <citation type="submission" date="2021-06" db="EMBL/GenBank/DDBJ databases">
        <authorList>
            <person name="Kallberg Y."/>
            <person name="Tangrot J."/>
            <person name="Rosling A."/>
        </authorList>
    </citation>
    <scope>NUCLEOTIDE SEQUENCE [LARGE SCALE GENOMIC DNA]</scope>
    <source>
        <strain evidence="2 3">120-4 pot B 10/14</strain>
    </source>
</reference>
<feature type="non-terminal residue" evidence="2">
    <location>
        <position position="75"/>
    </location>
</feature>
<proteinExistence type="predicted"/>
<feature type="region of interest" description="Disordered" evidence="1">
    <location>
        <begin position="52"/>
        <end position="75"/>
    </location>
</feature>
<evidence type="ECO:0000256" key="1">
    <source>
        <dbReference type="SAM" id="MobiDB-lite"/>
    </source>
</evidence>
<accession>A0ABN7XSL7</accession>
<gene>
    <name evidence="2" type="ORF">GMARGA_LOCUS46127</name>
</gene>
<evidence type="ECO:0000313" key="3">
    <source>
        <dbReference type="Proteomes" id="UP000789901"/>
    </source>
</evidence>
<sequence length="75" mass="8201">ENKSETILDALIKRQRKKIEGTVLAKANSINDGNYTTHLHLRCYQCENATTTAPTPTEDGINDDTNATPTTIPAT</sequence>
<dbReference type="Proteomes" id="UP000789901">
    <property type="component" value="Unassembled WGS sequence"/>
</dbReference>
<feature type="non-terminal residue" evidence="2">
    <location>
        <position position="1"/>
    </location>
</feature>
<dbReference type="EMBL" id="CAJVQB010169233">
    <property type="protein sequence ID" value="CAG8857306.1"/>
    <property type="molecule type" value="Genomic_DNA"/>
</dbReference>